<keyword evidence="2" id="KW-1185">Reference proteome</keyword>
<accession>A0ABW5VPM4</accession>
<dbReference type="Proteomes" id="UP001597479">
    <property type="component" value="Unassembled WGS sequence"/>
</dbReference>
<evidence type="ECO:0000313" key="2">
    <source>
        <dbReference type="Proteomes" id="UP001597479"/>
    </source>
</evidence>
<name>A0ABW5VPM4_9MICO</name>
<proteinExistence type="predicted"/>
<sequence>MSTTTELRELGAQISAALTHLPSEATAVVRVRHGTGPLLAAGELWVTSAPGQAPTRSCELLAAVGLRMNLVERALDQEGLSYPKADLGLRARWRRVMSSTDLMAGYELAIQATGDGAPVSPTSRHHEANET</sequence>
<organism evidence="1 2">
    <name type="scientific">Promicromonospora vindobonensis</name>
    <dbReference type="NCBI Taxonomy" id="195748"/>
    <lineage>
        <taxon>Bacteria</taxon>
        <taxon>Bacillati</taxon>
        <taxon>Actinomycetota</taxon>
        <taxon>Actinomycetes</taxon>
        <taxon>Micrococcales</taxon>
        <taxon>Promicromonosporaceae</taxon>
        <taxon>Promicromonospora</taxon>
    </lineage>
</organism>
<comment type="caution">
    <text evidence="1">The sequence shown here is derived from an EMBL/GenBank/DDBJ whole genome shotgun (WGS) entry which is preliminary data.</text>
</comment>
<reference evidence="2" key="1">
    <citation type="journal article" date="2019" name="Int. J. Syst. Evol. Microbiol.">
        <title>The Global Catalogue of Microorganisms (GCM) 10K type strain sequencing project: providing services to taxonomists for standard genome sequencing and annotation.</title>
        <authorList>
            <consortium name="The Broad Institute Genomics Platform"/>
            <consortium name="The Broad Institute Genome Sequencing Center for Infectious Disease"/>
            <person name="Wu L."/>
            <person name="Ma J."/>
        </authorList>
    </citation>
    <scope>NUCLEOTIDE SEQUENCE [LARGE SCALE GENOMIC DNA]</scope>
    <source>
        <strain evidence="2">CCM 7044</strain>
    </source>
</reference>
<evidence type="ECO:0000313" key="1">
    <source>
        <dbReference type="EMBL" id="MFD2791936.1"/>
    </source>
</evidence>
<protein>
    <submittedName>
        <fullName evidence="1">Uncharacterized protein</fullName>
    </submittedName>
</protein>
<dbReference type="RefSeq" id="WP_377179092.1">
    <property type="nucleotide sequence ID" value="NZ_JBHUOG010000001.1"/>
</dbReference>
<gene>
    <name evidence="1" type="ORF">ACFS27_00065</name>
</gene>
<dbReference type="EMBL" id="JBHUOG010000001">
    <property type="protein sequence ID" value="MFD2791936.1"/>
    <property type="molecule type" value="Genomic_DNA"/>
</dbReference>